<keyword evidence="8" id="KW-1185">Reference proteome</keyword>
<protein>
    <submittedName>
        <fullName evidence="7">Protein CBG21747</fullName>
    </submittedName>
</protein>
<dbReference type="Pfam" id="PF10328">
    <property type="entry name" value="7TM_GPCR_Srx"/>
    <property type="match status" value="1"/>
</dbReference>
<dbReference type="PANTHER" id="PTHR23017">
    <property type="entry name" value="SERPENTINE RECEPTOR, CLASS X"/>
    <property type="match status" value="1"/>
</dbReference>
<feature type="transmembrane region" description="Helical" evidence="5">
    <location>
        <begin position="115"/>
        <end position="134"/>
    </location>
</feature>
<dbReference type="GO" id="GO:0016020">
    <property type="term" value="C:membrane"/>
    <property type="evidence" value="ECO:0007669"/>
    <property type="project" value="UniProtKB-SubCell"/>
</dbReference>
<evidence type="ECO:0000313" key="7">
    <source>
        <dbReference type="EMBL" id="CAP38427.1"/>
    </source>
</evidence>
<evidence type="ECO:0000313" key="9">
    <source>
        <dbReference type="WormBase" id="CBG21747"/>
    </source>
</evidence>
<reference evidence="7 8" key="2">
    <citation type="journal article" date="2011" name="PLoS Genet.">
        <title>Caenorhabditis briggsae recombinant inbred line genotypes reveal inter-strain incompatibility and the evolution of recombination.</title>
        <authorList>
            <person name="Ross J.A."/>
            <person name="Koboldt D.C."/>
            <person name="Staisch J.E."/>
            <person name="Chamberlin H.M."/>
            <person name="Gupta B.P."/>
            <person name="Miller R.D."/>
            <person name="Baird S.E."/>
            <person name="Haag E.S."/>
        </authorList>
    </citation>
    <scope>NUCLEOTIDE SEQUENCE [LARGE SCALE GENOMIC DNA]</scope>
    <source>
        <strain evidence="7 8">AF16</strain>
    </source>
</reference>
<dbReference type="AlphaFoldDB" id="A8Y0K8"/>
<feature type="transmembrane region" description="Helical" evidence="5">
    <location>
        <begin position="402"/>
        <end position="424"/>
    </location>
</feature>
<dbReference type="Gene3D" id="1.20.1070.10">
    <property type="entry name" value="Rhodopsin 7-helix transmembrane proteins"/>
    <property type="match status" value="1"/>
</dbReference>
<feature type="transmembrane region" description="Helical" evidence="5">
    <location>
        <begin position="178"/>
        <end position="200"/>
    </location>
</feature>
<dbReference type="CDD" id="cd00637">
    <property type="entry name" value="7tm_classA_rhodopsin-like"/>
    <property type="match status" value="1"/>
</dbReference>
<feature type="domain" description="G-protein coupled receptors family 1 profile" evidence="6">
    <location>
        <begin position="45"/>
        <end position="231"/>
    </location>
</feature>
<evidence type="ECO:0000256" key="1">
    <source>
        <dbReference type="ARBA" id="ARBA00004370"/>
    </source>
</evidence>
<keyword evidence="3 5" id="KW-1133">Transmembrane helix</keyword>
<feature type="transmembrane region" description="Helical" evidence="5">
    <location>
        <begin position="480"/>
        <end position="499"/>
    </location>
</feature>
<dbReference type="HOGENOM" id="CLU_538163_0_0_1"/>
<feature type="transmembrane region" description="Helical" evidence="5">
    <location>
        <begin position="33"/>
        <end position="52"/>
    </location>
</feature>
<proteinExistence type="predicted"/>
<feature type="transmembrane region" description="Helical" evidence="5">
    <location>
        <begin position="206"/>
        <end position="232"/>
    </location>
</feature>
<dbReference type="InterPro" id="IPR017452">
    <property type="entry name" value="GPCR_Rhodpsn_7TM"/>
</dbReference>
<dbReference type="SUPFAM" id="SSF52833">
    <property type="entry name" value="Thioredoxin-like"/>
    <property type="match status" value="1"/>
</dbReference>
<evidence type="ECO:0000259" key="6">
    <source>
        <dbReference type="PROSITE" id="PS50262"/>
    </source>
</evidence>
<organism evidence="7 8">
    <name type="scientific">Caenorhabditis briggsae</name>
    <dbReference type="NCBI Taxonomy" id="6238"/>
    <lineage>
        <taxon>Eukaryota</taxon>
        <taxon>Metazoa</taxon>
        <taxon>Ecdysozoa</taxon>
        <taxon>Nematoda</taxon>
        <taxon>Chromadorea</taxon>
        <taxon>Rhabditida</taxon>
        <taxon>Rhabditina</taxon>
        <taxon>Rhabditomorpha</taxon>
        <taxon>Rhabditoidea</taxon>
        <taxon>Rhabditidae</taxon>
        <taxon>Peloderinae</taxon>
        <taxon>Caenorhabditis</taxon>
    </lineage>
</organism>
<keyword evidence="2 5" id="KW-0812">Transmembrane</keyword>
<dbReference type="InParanoid" id="A8Y0K8"/>
<dbReference type="RefSeq" id="XP_002632984.1">
    <property type="nucleotide sequence ID" value="XM_002632938.1"/>
</dbReference>
<dbReference type="WormBase" id="CBG21747">
    <property type="protein sequence ID" value="CBP43635"/>
    <property type="gene ID" value="WBGene00040443"/>
</dbReference>
<dbReference type="Pfam" id="PF00085">
    <property type="entry name" value="Thioredoxin"/>
    <property type="match status" value="1"/>
</dbReference>
<feature type="non-terminal residue" evidence="7">
    <location>
        <position position="507"/>
    </location>
</feature>
<evidence type="ECO:0000313" key="8">
    <source>
        <dbReference type="Proteomes" id="UP000008549"/>
    </source>
</evidence>
<name>A8Y0K8_CAEBR</name>
<dbReference type="InterPro" id="IPR019430">
    <property type="entry name" value="7TM_GPCR_serpentine_rcpt_Srx"/>
</dbReference>
<accession>A8Y0K8</accession>
<dbReference type="InterPro" id="IPR036249">
    <property type="entry name" value="Thioredoxin-like_sf"/>
</dbReference>
<dbReference type="eggNOG" id="KOG2640">
    <property type="taxonomic scope" value="Eukaryota"/>
</dbReference>
<comment type="subcellular location">
    <subcellularLocation>
        <location evidence="1">Membrane</location>
    </subcellularLocation>
</comment>
<dbReference type="SUPFAM" id="SSF81321">
    <property type="entry name" value="Family A G protein-coupled receptor-like"/>
    <property type="match status" value="1"/>
</dbReference>
<dbReference type="InterPro" id="IPR013766">
    <property type="entry name" value="Thioredoxin_domain"/>
</dbReference>
<dbReference type="GeneID" id="8574980"/>
<dbReference type="PANTHER" id="PTHR23017:SF3">
    <property type="entry name" value="G-PROTEIN COUPLED RECEPTORS FAMILY 1 PROFILE DOMAIN-CONTAINING PROTEIN"/>
    <property type="match status" value="1"/>
</dbReference>
<dbReference type="EMBL" id="HE600966">
    <property type="protein sequence ID" value="CAP38427.1"/>
    <property type="molecule type" value="Genomic_DNA"/>
</dbReference>
<gene>
    <name evidence="7 9" type="ORF">CBG21747</name>
    <name evidence="7" type="ORF">CBG_21747</name>
</gene>
<dbReference type="CTD" id="8574980"/>
<feature type="non-terminal residue" evidence="7">
    <location>
        <position position="1"/>
    </location>
</feature>
<dbReference type="KEGG" id="cbr:CBG_21747"/>
<dbReference type="PROSITE" id="PS50262">
    <property type="entry name" value="G_PROTEIN_RECEP_F1_2"/>
    <property type="match status" value="1"/>
</dbReference>
<sequence>MLFCFTTWPVAMILNQDNSLAHSVTGKRFGQCTIIFWWSCIIAHLAISINRYVSIVFPIKSYIWFTVPNTKYAIFCIWLIGFLVTIPYFWHDTCYVAFNAHTFQWTYAEDPCGQFLSLFDFIGGVILCSFAFTIDMLTLFRLREANNVIFHFFGSLIIGISTQTAAEATKRRKTEIRFFTQAFTQCIVFCICLLSFHIFTLLSDSVWWQFSMVTMIWILAHSLDGANTIIVLKSTKMMFQTFLTMISMANSIHTDEQIRKNIENEANRFQVDPFPLGLSCTVESSIQRAENYFLETCPLSYDPICDDPIFNKYQEFEYRCRFPVWSNTVLQINSSNFMDLIKMRDYYGRDWCMVVLFHSPSCPFSSRLAAHFNEIPKKFQNLISVAVDASDFTKSHRLNFRYGVSGTPTVLLWVNGIGVARMGIKDLSLESIKDLITSHTDLQEIREKNDETREDNIPERLFELGAKLEDVSVDVKENTIMNILYVLLCILVCTISESFKIEFRSFL</sequence>
<reference evidence="7 8" key="1">
    <citation type="journal article" date="2003" name="PLoS Biol.">
        <title>The genome sequence of Caenorhabditis briggsae: a platform for comparative genomics.</title>
        <authorList>
            <person name="Stein L.D."/>
            <person name="Bao Z."/>
            <person name="Blasiar D."/>
            <person name="Blumenthal T."/>
            <person name="Brent M.R."/>
            <person name="Chen N."/>
            <person name="Chinwalla A."/>
            <person name="Clarke L."/>
            <person name="Clee C."/>
            <person name="Coghlan A."/>
            <person name="Coulson A."/>
            <person name="D'Eustachio P."/>
            <person name="Fitch D.H."/>
            <person name="Fulton L.A."/>
            <person name="Fulton R.E."/>
            <person name="Griffiths-Jones S."/>
            <person name="Harris T.W."/>
            <person name="Hillier L.W."/>
            <person name="Kamath R."/>
            <person name="Kuwabara P.E."/>
            <person name="Mardis E.R."/>
            <person name="Marra M.A."/>
            <person name="Miner T.L."/>
            <person name="Minx P."/>
            <person name="Mullikin J.C."/>
            <person name="Plumb R.W."/>
            <person name="Rogers J."/>
            <person name="Schein J.E."/>
            <person name="Sohrmann M."/>
            <person name="Spieth J."/>
            <person name="Stajich J.E."/>
            <person name="Wei C."/>
            <person name="Willey D."/>
            <person name="Wilson R.K."/>
            <person name="Durbin R."/>
            <person name="Waterston R.H."/>
        </authorList>
    </citation>
    <scope>NUCLEOTIDE SEQUENCE [LARGE SCALE GENOMIC DNA]</scope>
    <source>
        <strain evidence="7 8">AF16</strain>
    </source>
</reference>
<evidence type="ECO:0000256" key="3">
    <source>
        <dbReference type="ARBA" id="ARBA00022989"/>
    </source>
</evidence>
<evidence type="ECO:0000256" key="4">
    <source>
        <dbReference type="ARBA" id="ARBA00023136"/>
    </source>
</evidence>
<evidence type="ECO:0000256" key="5">
    <source>
        <dbReference type="SAM" id="Phobius"/>
    </source>
</evidence>
<keyword evidence="4 5" id="KW-0472">Membrane</keyword>
<dbReference type="FunCoup" id="A8Y0K8">
    <property type="interactions" value="7"/>
</dbReference>
<dbReference type="Gene3D" id="3.40.30.10">
    <property type="entry name" value="Glutaredoxin"/>
    <property type="match status" value="1"/>
</dbReference>
<dbReference type="Proteomes" id="UP000008549">
    <property type="component" value="Unassembled WGS sequence"/>
</dbReference>
<evidence type="ECO:0000256" key="2">
    <source>
        <dbReference type="ARBA" id="ARBA00022692"/>
    </source>
</evidence>
<feature type="transmembrane region" description="Helical" evidence="5">
    <location>
        <begin position="72"/>
        <end position="90"/>
    </location>
</feature>